<evidence type="ECO:0000256" key="3">
    <source>
        <dbReference type="ARBA" id="ARBA00022617"/>
    </source>
</evidence>
<evidence type="ECO:0000256" key="7">
    <source>
        <dbReference type="ARBA" id="ARBA00023033"/>
    </source>
</evidence>
<keyword evidence="7 9" id="KW-0503">Monooxygenase</keyword>
<evidence type="ECO:0000256" key="4">
    <source>
        <dbReference type="ARBA" id="ARBA00022723"/>
    </source>
</evidence>
<evidence type="ECO:0000256" key="2">
    <source>
        <dbReference type="ARBA" id="ARBA00010617"/>
    </source>
</evidence>
<dbReference type="InterPro" id="IPR017972">
    <property type="entry name" value="Cyt_P450_CS"/>
</dbReference>
<feature type="binding site" description="axial binding residue" evidence="8">
    <location>
        <position position="396"/>
    </location>
    <ligand>
        <name>heme</name>
        <dbReference type="ChEBI" id="CHEBI:30413"/>
    </ligand>
    <ligandPart>
        <name>Fe</name>
        <dbReference type="ChEBI" id="CHEBI:18248"/>
    </ligandPart>
</feature>
<keyword evidence="5 9" id="KW-0560">Oxidoreductase</keyword>
<dbReference type="GO" id="GO:0004497">
    <property type="term" value="F:monooxygenase activity"/>
    <property type="evidence" value="ECO:0007669"/>
    <property type="project" value="UniProtKB-KW"/>
</dbReference>
<evidence type="ECO:0000256" key="6">
    <source>
        <dbReference type="ARBA" id="ARBA00023004"/>
    </source>
</evidence>
<comment type="caution">
    <text evidence="10">The sequence shown here is derived from an EMBL/GenBank/DDBJ whole genome shotgun (WGS) entry which is preliminary data.</text>
</comment>
<evidence type="ECO:0000256" key="1">
    <source>
        <dbReference type="ARBA" id="ARBA00001971"/>
    </source>
</evidence>
<dbReference type="GO" id="GO:0016125">
    <property type="term" value="P:sterol metabolic process"/>
    <property type="evidence" value="ECO:0007669"/>
    <property type="project" value="TreeGrafter"/>
</dbReference>
<dbReference type="PRINTS" id="PR00465">
    <property type="entry name" value="EP450IV"/>
</dbReference>
<dbReference type="Gene3D" id="1.10.630.10">
    <property type="entry name" value="Cytochrome P450"/>
    <property type="match status" value="1"/>
</dbReference>
<dbReference type="PANTHER" id="PTHR24286:SF24">
    <property type="entry name" value="LANOSTEROL 14-ALPHA DEMETHYLASE"/>
    <property type="match status" value="1"/>
</dbReference>
<dbReference type="GO" id="GO:0005506">
    <property type="term" value="F:iron ion binding"/>
    <property type="evidence" value="ECO:0007669"/>
    <property type="project" value="InterPro"/>
</dbReference>
<protein>
    <submittedName>
        <fullName evidence="10">Cytochrome P450</fullName>
    </submittedName>
</protein>
<dbReference type="SUPFAM" id="SSF48264">
    <property type="entry name" value="Cytochrome P450"/>
    <property type="match status" value="1"/>
</dbReference>
<reference evidence="10" key="1">
    <citation type="submission" date="2020-11" db="EMBL/GenBank/DDBJ databases">
        <title>Sequencing the genomes of 1000 actinobacteria strains.</title>
        <authorList>
            <person name="Klenk H.-P."/>
        </authorList>
    </citation>
    <scope>NUCLEOTIDE SEQUENCE</scope>
    <source>
        <strain evidence="10">DSM 43175</strain>
    </source>
</reference>
<sequence>MATILAPPPEGSDLRPVRGQPGIPLVGNTLQVMRDPFATARKRYEQFGPVSWGWLLGQRIVTAQGPEAAEAVLVNRDKAFANGPAWSYFIGPFFYRGIMLLDFEEHLHHRRIMQQAFTRTRLQAYMDAMAPGIKDGIGAWEPGAGFKVYDHVKQLTLDLATDVFMGVELDRAEADRINGAFIDAVRAGTAYVRFPVPGLRWHKGVRARATLEEFFRRHLPAKREQSGDDLFAALCQAETDDGHRFTDDDVVNHMIFALMAAHDTTTITLTTMAYQLARHPEWQERLRAESRALGKPVLEFADLDALPSADLVMKESLRMVAPVPALPRRVVKDTSLLGFHIPAGTTVILPMLTNHHMPEWWPDPERFDPERFAPDRREDKAHKYAWAPFGGGAHKCIGLHFAGMQVKSILHQVLLRYRWSVPGGYEWPLDTTSLPSPKDGLPVRLERLEHH</sequence>
<keyword evidence="3 8" id="KW-0349">Heme</keyword>
<name>A0A931DH46_9ACTN</name>
<dbReference type="Proteomes" id="UP000614047">
    <property type="component" value="Unassembled WGS sequence"/>
</dbReference>
<dbReference type="GO" id="GO:0020037">
    <property type="term" value="F:heme binding"/>
    <property type="evidence" value="ECO:0007669"/>
    <property type="project" value="InterPro"/>
</dbReference>
<dbReference type="PRINTS" id="PR00385">
    <property type="entry name" value="P450"/>
</dbReference>
<comment type="similarity">
    <text evidence="2 9">Belongs to the cytochrome P450 family.</text>
</comment>
<evidence type="ECO:0000256" key="9">
    <source>
        <dbReference type="RuleBase" id="RU000461"/>
    </source>
</evidence>
<dbReference type="InterPro" id="IPR002403">
    <property type="entry name" value="Cyt_P450_E_grp-IV"/>
</dbReference>
<dbReference type="GO" id="GO:0016705">
    <property type="term" value="F:oxidoreductase activity, acting on paired donors, with incorporation or reduction of molecular oxygen"/>
    <property type="evidence" value="ECO:0007669"/>
    <property type="project" value="InterPro"/>
</dbReference>
<evidence type="ECO:0000313" key="10">
    <source>
        <dbReference type="EMBL" id="MBG6087451.1"/>
    </source>
</evidence>
<dbReference type="RefSeq" id="WP_197010310.1">
    <property type="nucleotide sequence ID" value="NZ_BAABES010000006.1"/>
</dbReference>
<evidence type="ECO:0000256" key="8">
    <source>
        <dbReference type="PIRSR" id="PIRSR602403-1"/>
    </source>
</evidence>
<dbReference type="InterPro" id="IPR001128">
    <property type="entry name" value="Cyt_P450"/>
</dbReference>
<dbReference type="PANTHER" id="PTHR24286">
    <property type="entry name" value="CYTOCHROME P450 26"/>
    <property type="match status" value="1"/>
</dbReference>
<proteinExistence type="inferred from homology"/>
<accession>A0A931DH46</accession>
<dbReference type="InterPro" id="IPR036396">
    <property type="entry name" value="Cyt_P450_sf"/>
</dbReference>
<keyword evidence="11" id="KW-1185">Reference proteome</keyword>
<dbReference type="EMBL" id="JADOUA010000001">
    <property type="protein sequence ID" value="MBG6087451.1"/>
    <property type="molecule type" value="Genomic_DNA"/>
</dbReference>
<gene>
    <name evidence="10" type="ORF">IW256_001564</name>
</gene>
<dbReference type="PROSITE" id="PS00086">
    <property type="entry name" value="CYTOCHROME_P450"/>
    <property type="match status" value="1"/>
</dbReference>
<keyword evidence="4 8" id="KW-0479">Metal-binding</keyword>
<dbReference type="AlphaFoldDB" id="A0A931DH46"/>
<comment type="cofactor">
    <cofactor evidence="1 8">
        <name>heme</name>
        <dbReference type="ChEBI" id="CHEBI:30413"/>
    </cofactor>
</comment>
<evidence type="ECO:0000313" key="11">
    <source>
        <dbReference type="Proteomes" id="UP000614047"/>
    </source>
</evidence>
<keyword evidence="6 8" id="KW-0408">Iron</keyword>
<dbReference type="Pfam" id="PF00067">
    <property type="entry name" value="p450"/>
    <property type="match status" value="1"/>
</dbReference>
<dbReference type="CDD" id="cd11045">
    <property type="entry name" value="CYP136-like"/>
    <property type="match status" value="1"/>
</dbReference>
<organism evidence="10 11">
    <name type="scientific">Actinomadura viridis</name>
    <dbReference type="NCBI Taxonomy" id="58110"/>
    <lineage>
        <taxon>Bacteria</taxon>
        <taxon>Bacillati</taxon>
        <taxon>Actinomycetota</taxon>
        <taxon>Actinomycetes</taxon>
        <taxon>Streptosporangiales</taxon>
        <taxon>Thermomonosporaceae</taxon>
        <taxon>Actinomadura</taxon>
    </lineage>
</organism>
<evidence type="ECO:0000256" key="5">
    <source>
        <dbReference type="ARBA" id="ARBA00023002"/>
    </source>
</evidence>